<dbReference type="PANTHER" id="PTHR18952">
    <property type="entry name" value="CARBONIC ANHYDRASE"/>
    <property type="match status" value="1"/>
</dbReference>
<dbReference type="EC" id="4.2.1.1" evidence="2"/>
<dbReference type="GO" id="GO:0004089">
    <property type="term" value="F:carbonate dehydratase activity"/>
    <property type="evidence" value="ECO:0007669"/>
    <property type="project" value="UniProtKB-EC"/>
</dbReference>
<proteinExistence type="inferred from homology"/>
<comment type="similarity">
    <text evidence="1">Belongs to the alpha-carbonic anhydrase family.</text>
</comment>
<sequence>MGMFSNLLVAVTFAASGLVAVAQNNDQFTFADNDRNENGILTRGQMNWDRVRCGNAEICTGFPNKFPAVQQNFSWYQWDIDDMGNNCKWCPEDSDERPCGVHRQSPIDLRRYVGEHTEPWHKECRDWHWMQYKDDTCSFEDMKDHFQINRHALQIWIPIREDGKIDCWEQGMGRRFPRLDYSKGFPDWWWLQRTDIAVPSHHTQEGFRYAAEVTLAHFYEIGHSKNELGYVTLLMQDYPDEPSWPFLDKLICQWREKEEEVRSACGEPPAQPYGRCRIFSERGQIPTQEWLEEAGLAGTDPPTDSPTQASSASPTADPTSSPTASPTARPTPGPTYTPTMSPSSSPVDSPTSRPTGSPTKIPTNSPTENEAEFEGNNAAPAPAPSRFSRFRPSFQTVQRTPSPTPLPTLLPTPKTAFEQDGISSPTVSPTEYQVDKSLVPPEIDCPNFSVPGGYDRMCASTTPCCEDKREGTDYCWSIYENFFPGPVIDSACYHCCPTTKEIGPDKEEHPEGYQKTIRCSAYTVQRYCKPNSCCERGRDSSRYCKFEFNRYTPEEWEQICWYCCTDSFNLDTGLEDGRRALLEYDFGGDVVQPAENNYRRSEKIENEDIVKDDDETVVMYAEGRMFRLHKEDFEPAEEDPEEYFHQIYEDFKQRRRRTESVVHEENYEDVHYWPYEWMLHVGTEYYFRYEGTQTVPPCREFVHWRVMKDPMRVHPRQIAELNRLLAWRLNPNSCREETAGVVSDDGDTVDVSRDIQYRHNGHRDVFCECKDWPSKFDNDRAWCNDWEDDVNFDRFYWRPYSYDTGGQWLPPPPN</sequence>
<evidence type="ECO:0000256" key="5">
    <source>
        <dbReference type="ARBA" id="ARBA00023239"/>
    </source>
</evidence>
<dbReference type="InterPro" id="IPR001148">
    <property type="entry name" value="CA_dom"/>
</dbReference>
<dbReference type="InterPro" id="IPR023561">
    <property type="entry name" value="Carbonic_anhydrase_a-class"/>
</dbReference>
<evidence type="ECO:0000256" key="3">
    <source>
        <dbReference type="ARBA" id="ARBA00022723"/>
    </source>
</evidence>
<keyword evidence="3" id="KW-0479">Metal-binding</keyword>
<evidence type="ECO:0000256" key="1">
    <source>
        <dbReference type="ARBA" id="ARBA00010718"/>
    </source>
</evidence>
<feature type="chain" id="PRO_5031185444" description="carbonic anhydrase" evidence="8">
    <location>
        <begin position="23"/>
        <end position="814"/>
    </location>
</feature>
<keyword evidence="5" id="KW-0456">Lyase</keyword>
<evidence type="ECO:0000256" key="4">
    <source>
        <dbReference type="ARBA" id="ARBA00022833"/>
    </source>
</evidence>
<feature type="domain" description="Alpha-carbonic anhydrase" evidence="9">
    <location>
        <begin position="659"/>
        <end position="728"/>
    </location>
</feature>
<dbReference type="InterPro" id="IPR036398">
    <property type="entry name" value="CA_dom_sf"/>
</dbReference>
<feature type="region of interest" description="Disordered" evidence="7">
    <location>
        <begin position="295"/>
        <end position="429"/>
    </location>
</feature>
<dbReference type="SUPFAM" id="SSF51069">
    <property type="entry name" value="Carbonic anhydrase"/>
    <property type="match status" value="1"/>
</dbReference>
<reference evidence="10" key="1">
    <citation type="submission" date="2021-01" db="EMBL/GenBank/DDBJ databases">
        <authorList>
            <person name="Corre E."/>
            <person name="Pelletier E."/>
            <person name="Niang G."/>
            <person name="Scheremetjew M."/>
            <person name="Finn R."/>
            <person name="Kale V."/>
            <person name="Holt S."/>
            <person name="Cochrane G."/>
            <person name="Meng A."/>
            <person name="Brown T."/>
            <person name="Cohen L."/>
        </authorList>
    </citation>
    <scope>NUCLEOTIDE SEQUENCE</scope>
    <source>
        <strain evidence="10">CCMP127</strain>
    </source>
</reference>
<name>A0A7S3P3P1_9STRA</name>
<evidence type="ECO:0000256" key="7">
    <source>
        <dbReference type="SAM" id="MobiDB-lite"/>
    </source>
</evidence>
<evidence type="ECO:0000313" key="10">
    <source>
        <dbReference type="EMBL" id="CAE0402419.1"/>
    </source>
</evidence>
<dbReference type="PANTHER" id="PTHR18952:SF265">
    <property type="entry name" value="CARBONIC ANHYDRASE"/>
    <property type="match status" value="1"/>
</dbReference>
<dbReference type="GO" id="GO:0008270">
    <property type="term" value="F:zinc ion binding"/>
    <property type="evidence" value="ECO:0007669"/>
    <property type="project" value="InterPro"/>
</dbReference>
<feature type="signal peptide" evidence="8">
    <location>
        <begin position="1"/>
        <end position="22"/>
    </location>
</feature>
<evidence type="ECO:0000259" key="9">
    <source>
        <dbReference type="Pfam" id="PF00194"/>
    </source>
</evidence>
<feature type="compositionally biased region" description="Low complexity" evidence="7">
    <location>
        <begin position="299"/>
        <end position="328"/>
    </location>
</feature>
<evidence type="ECO:0000256" key="8">
    <source>
        <dbReference type="SAM" id="SignalP"/>
    </source>
</evidence>
<evidence type="ECO:0000256" key="2">
    <source>
        <dbReference type="ARBA" id="ARBA00012925"/>
    </source>
</evidence>
<accession>A0A7S3P3P1</accession>
<dbReference type="Pfam" id="PF00194">
    <property type="entry name" value="Carb_anhydrase"/>
    <property type="match status" value="1"/>
</dbReference>
<evidence type="ECO:0000256" key="6">
    <source>
        <dbReference type="ARBA" id="ARBA00048348"/>
    </source>
</evidence>
<gene>
    <name evidence="10" type="ORF">ACOF00016_LOCUS708</name>
</gene>
<comment type="catalytic activity">
    <reaction evidence="6">
        <text>hydrogencarbonate + H(+) = CO2 + H2O</text>
        <dbReference type="Rhea" id="RHEA:10748"/>
        <dbReference type="ChEBI" id="CHEBI:15377"/>
        <dbReference type="ChEBI" id="CHEBI:15378"/>
        <dbReference type="ChEBI" id="CHEBI:16526"/>
        <dbReference type="ChEBI" id="CHEBI:17544"/>
        <dbReference type="EC" id="4.2.1.1"/>
    </reaction>
</comment>
<feature type="compositionally biased region" description="Polar residues" evidence="7">
    <location>
        <begin position="356"/>
        <end position="367"/>
    </location>
</feature>
<feature type="compositionally biased region" description="Low complexity" evidence="7">
    <location>
        <begin position="336"/>
        <end position="355"/>
    </location>
</feature>
<feature type="compositionally biased region" description="Low complexity" evidence="7">
    <location>
        <begin position="374"/>
        <end position="394"/>
    </location>
</feature>
<dbReference type="AlphaFoldDB" id="A0A7S3P3P1"/>
<keyword evidence="8" id="KW-0732">Signal</keyword>
<dbReference type="EMBL" id="HBIM01000815">
    <property type="protein sequence ID" value="CAE0402419.1"/>
    <property type="molecule type" value="Transcribed_RNA"/>
</dbReference>
<organism evidence="10">
    <name type="scientific">Amphora coffeiformis</name>
    <dbReference type="NCBI Taxonomy" id="265554"/>
    <lineage>
        <taxon>Eukaryota</taxon>
        <taxon>Sar</taxon>
        <taxon>Stramenopiles</taxon>
        <taxon>Ochrophyta</taxon>
        <taxon>Bacillariophyta</taxon>
        <taxon>Bacillariophyceae</taxon>
        <taxon>Bacillariophycidae</taxon>
        <taxon>Thalassiophysales</taxon>
        <taxon>Catenulaceae</taxon>
        <taxon>Amphora</taxon>
    </lineage>
</organism>
<protein>
    <recommendedName>
        <fullName evidence="2">carbonic anhydrase</fullName>
        <ecNumber evidence="2">4.2.1.1</ecNumber>
    </recommendedName>
</protein>
<dbReference type="Gene3D" id="3.10.200.10">
    <property type="entry name" value="Alpha carbonic anhydrase"/>
    <property type="match status" value="2"/>
</dbReference>
<keyword evidence="4" id="KW-0862">Zinc</keyword>